<dbReference type="InterPro" id="IPR050468">
    <property type="entry name" value="Cuticle_Struct_Prot"/>
</dbReference>
<feature type="signal peptide" evidence="3">
    <location>
        <begin position="1"/>
        <end position="17"/>
    </location>
</feature>
<feature type="region of interest" description="Disordered" evidence="2">
    <location>
        <begin position="26"/>
        <end position="103"/>
    </location>
</feature>
<feature type="compositionally biased region" description="Basic and acidic residues" evidence="2">
    <location>
        <begin position="222"/>
        <end position="233"/>
    </location>
</feature>
<dbReference type="PANTHER" id="PTHR10380">
    <property type="entry name" value="CUTICLE PROTEIN"/>
    <property type="match status" value="1"/>
</dbReference>
<feature type="compositionally biased region" description="Low complexity" evidence="2">
    <location>
        <begin position="204"/>
        <end position="221"/>
    </location>
</feature>
<dbReference type="GO" id="GO:0042302">
    <property type="term" value="F:structural constituent of cuticle"/>
    <property type="evidence" value="ECO:0007669"/>
    <property type="project" value="UniProtKB-UniRule"/>
</dbReference>
<proteinExistence type="predicted"/>
<keyword evidence="1" id="KW-0193">Cuticle</keyword>
<protein>
    <submittedName>
        <fullName evidence="4">Uncharacterized protein</fullName>
    </submittedName>
</protein>
<reference evidence="4 5" key="1">
    <citation type="submission" date="2024-07" db="EMBL/GenBank/DDBJ databases">
        <title>Chromosome-level genome assembly of the water stick insect Ranatra chinensis (Heteroptera: Nepidae).</title>
        <authorList>
            <person name="Liu X."/>
        </authorList>
    </citation>
    <scope>NUCLEOTIDE SEQUENCE [LARGE SCALE GENOMIC DNA]</scope>
    <source>
        <strain evidence="4">Cailab_2021Rc</strain>
        <tissue evidence="4">Muscle</tissue>
    </source>
</reference>
<evidence type="ECO:0000256" key="2">
    <source>
        <dbReference type="SAM" id="MobiDB-lite"/>
    </source>
</evidence>
<sequence>MLLFSQVSVCWSGVVWAQYGGSEYDSPLPPRPQIPGAVPAGGAGGRRSGGPRRVVAPGGQQEARPLRRPQLIAVARPPRIQQALAPAQPPRPLREEAPATALPPRPVVEDLEELLHFDDIAATTLQPSPQPLPVQEAQPTFRPAEPVQVNRRPIPTEITQPVVIQRSRPVEQQLRTARPQQVEQQTIRFRPAPRPALQEERARPQQVQRAQQPINRQQQVVRNEEYERPEVPKRQRKPVSQVLRKYREDNPDGSITWGFENDDGTFKEETIGVDCVTRGKYGYIDPDGVRREFTYSSGLPCDKDKDAQEQQGDQGYIDYSNNKYVLPNGDSVELTSMVKNKARKSGYKN</sequence>
<evidence type="ECO:0000256" key="1">
    <source>
        <dbReference type="PROSITE-ProRule" id="PRU00497"/>
    </source>
</evidence>
<dbReference type="Proteomes" id="UP001558652">
    <property type="component" value="Unassembled WGS sequence"/>
</dbReference>
<feature type="region of interest" description="Disordered" evidence="2">
    <location>
        <begin position="299"/>
        <end position="322"/>
    </location>
</feature>
<feature type="compositionally biased region" description="Polar residues" evidence="2">
    <location>
        <begin position="173"/>
        <end position="187"/>
    </location>
</feature>
<dbReference type="Pfam" id="PF00379">
    <property type="entry name" value="Chitin_bind_4"/>
    <property type="match status" value="1"/>
</dbReference>
<dbReference type="PROSITE" id="PS51155">
    <property type="entry name" value="CHIT_BIND_RR_2"/>
    <property type="match status" value="1"/>
</dbReference>
<feature type="compositionally biased region" description="Gly residues" evidence="2">
    <location>
        <begin position="39"/>
        <end position="48"/>
    </location>
</feature>
<feature type="compositionally biased region" description="Polar residues" evidence="2">
    <location>
        <begin position="309"/>
        <end position="322"/>
    </location>
</feature>
<dbReference type="InterPro" id="IPR000618">
    <property type="entry name" value="Insect_cuticle"/>
</dbReference>
<keyword evidence="5" id="KW-1185">Reference proteome</keyword>
<dbReference type="PANTHER" id="PTHR10380:SF2">
    <property type="entry name" value="AGAP003037-PA"/>
    <property type="match status" value="1"/>
</dbReference>
<feature type="compositionally biased region" description="Low complexity" evidence="2">
    <location>
        <begin position="75"/>
        <end position="86"/>
    </location>
</feature>
<keyword evidence="3" id="KW-0732">Signal</keyword>
<dbReference type="EMBL" id="JBFDAA010000003">
    <property type="protein sequence ID" value="KAL1139132.1"/>
    <property type="molecule type" value="Genomic_DNA"/>
</dbReference>
<name>A0ABD0Z5W6_9HEMI</name>
<evidence type="ECO:0000256" key="3">
    <source>
        <dbReference type="SAM" id="SignalP"/>
    </source>
</evidence>
<evidence type="ECO:0000313" key="5">
    <source>
        <dbReference type="Proteomes" id="UP001558652"/>
    </source>
</evidence>
<feature type="region of interest" description="Disordered" evidence="2">
    <location>
        <begin position="171"/>
        <end position="241"/>
    </location>
</feature>
<comment type="caution">
    <text evidence="4">The sequence shown here is derived from an EMBL/GenBank/DDBJ whole genome shotgun (WGS) entry which is preliminary data.</text>
</comment>
<dbReference type="AlphaFoldDB" id="A0ABD0Z5W6"/>
<feature type="chain" id="PRO_5044857008" evidence="3">
    <location>
        <begin position="18"/>
        <end position="349"/>
    </location>
</feature>
<accession>A0ABD0Z5W6</accession>
<organism evidence="4 5">
    <name type="scientific">Ranatra chinensis</name>
    <dbReference type="NCBI Taxonomy" id="642074"/>
    <lineage>
        <taxon>Eukaryota</taxon>
        <taxon>Metazoa</taxon>
        <taxon>Ecdysozoa</taxon>
        <taxon>Arthropoda</taxon>
        <taxon>Hexapoda</taxon>
        <taxon>Insecta</taxon>
        <taxon>Pterygota</taxon>
        <taxon>Neoptera</taxon>
        <taxon>Paraneoptera</taxon>
        <taxon>Hemiptera</taxon>
        <taxon>Heteroptera</taxon>
        <taxon>Panheteroptera</taxon>
        <taxon>Nepomorpha</taxon>
        <taxon>Nepidae</taxon>
        <taxon>Ranatrinae</taxon>
        <taxon>Ranatra</taxon>
    </lineage>
</organism>
<gene>
    <name evidence="4" type="ORF">AAG570_009192</name>
</gene>
<evidence type="ECO:0000313" key="4">
    <source>
        <dbReference type="EMBL" id="KAL1139132.1"/>
    </source>
</evidence>